<accession>A0ABT6YVL3</accession>
<dbReference type="Proteomes" id="UP001236569">
    <property type="component" value="Unassembled WGS sequence"/>
</dbReference>
<organism evidence="1 2">
    <name type="scientific">Flectobacillus longus</name>
    <dbReference type="NCBI Taxonomy" id="2984207"/>
    <lineage>
        <taxon>Bacteria</taxon>
        <taxon>Pseudomonadati</taxon>
        <taxon>Bacteroidota</taxon>
        <taxon>Cytophagia</taxon>
        <taxon>Cytophagales</taxon>
        <taxon>Flectobacillaceae</taxon>
        <taxon>Flectobacillus</taxon>
    </lineage>
</organism>
<proteinExistence type="predicted"/>
<sequence length="46" mass="5287">MMFVAGEKSKRASVPVGTSFTVNCRLIQSQKQKSYLKVIHRLDFTR</sequence>
<evidence type="ECO:0000313" key="1">
    <source>
        <dbReference type="EMBL" id="MDI9867565.1"/>
    </source>
</evidence>
<gene>
    <name evidence="1" type="ORF">QM480_24685</name>
</gene>
<protein>
    <submittedName>
        <fullName evidence="1">Uncharacterized protein</fullName>
    </submittedName>
</protein>
<name>A0ABT6YVL3_9BACT</name>
<dbReference type="RefSeq" id="WP_283372191.1">
    <property type="nucleotide sequence ID" value="NZ_JASHID010000036.1"/>
</dbReference>
<comment type="caution">
    <text evidence="1">The sequence shown here is derived from an EMBL/GenBank/DDBJ whole genome shotgun (WGS) entry which is preliminary data.</text>
</comment>
<keyword evidence="2" id="KW-1185">Reference proteome</keyword>
<evidence type="ECO:0000313" key="2">
    <source>
        <dbReference type="Proteomes" id="UP001236569"/>
    </source>
</evidence>
<reference evidence="1 2" key="1">
    <citation type="submission" date="2023-05" db="EMBL/GenBank/DDBJ databases">
        <title>Novel species of genus Flectobacillus isolated from stream in China.</title>
        <authorList>
            <person name="Lu H."/>
        </authorList>
    </citation>
    <scope>NUCLEOTIDE SEQUENCE [LARGE SCALE GENOMIC DNA]</scope>
    <source>
        <strain evidence="1 2">DC10W</strain>
    </source>
</reference>
<dbReference type="EMBL" id="JASHID010000036">
    <property type="protein sequence ID" value="MDI9867565.1"/>
    <property type="molecule type" value="Genomic_DNA"/>
</dbReference>